<evidence type="ECO:0000313" key="2">
    <source>
        <dbReference type="Proteomes" id="UP000789860"/>
    </source>
</evidence>
<keyword evidence="2" id="KW-1185">Reference proteome</keyword>
<accession>A0ACA9LTQ6</accession>
<dbReference type="Proteomes" id="UP000789860">
    <property type="component" value="Unassembled WGS sequence"/>
</dbReference>
<dbReference type="EMBL" id="CAJVPM010007829">
    <property type="protein sequence ID" value="CAG8549211.1"/>
    <property type="molecule type" value="Genomic_DNA"/>
</dbReference>
<organism evidence="1 2">
    <name type="scientific">Scutellospora calospora</name>
    <dbReference type="NCBI Taxonomy" id="85575"/>
    <lineage>
        <taxon>Eukaryota</taxon>
        <taxon>Fungi</taxon>
        <taxon>Fungi incertae sedis</taxon>
        <taxon>Mucoromycota</taxon>
        <taxon>Glomeromycotina</taxon>
        <taxon>Glomeromycetes</taxon>
        <taxon>Diversisporales</taxon>
        <taxon>Gigasporaceae</taxon>
        <taxon>Scutellospora</taxon>
    </lineage>
</organism>
<proteinExistence type="predicted"/>
<feature type="non-terminal residue" evidence="1">
    <location>
        <position position="1"/>
    </location>
</feature>
<name>A0ACA9LTQ6_9GLOM</name>
<sequence>KAIMEPYEEPYEESYEMTNPYEMMEPYGMIEDDFDDYLGNFNYEVAESSGTSMETFSSTTIKPNIQTSSNFPSSESKNKGNKISIRNPKIAKQFILIIFVLAKKTENKRPYKHKNPSFTQDYFEKKVIDSEEFRVCKIINEKSGQKYSKITEFVRKVKPHSQCIQKRHEEVLLKWILRSNQPLSTVTDEAYKEKIAEFDPSFIIPGEKKIRTMIAKSYNYNQENLQNLLTQNIENISLTADFWSSKARHGYLGITATWITPTFEIKDIMLENKYVPSLHTSRAISEELHKCIETWNLRDCITSITTDNGCNMVSAFPLLIQKKGCEKIKCLSCSAHTLQLAIGKGLAPAEILVAHTKRLIQFFQYQKQIERLEEVQKNFGYSDILRCIQYMTTRWNSLYYSWNRLFFLKDAIIQLQTNLYTSQDQEIKKDGTKLKRILLSDDEWELLDQLIDLLMPFENATREFSGNTYITLSKVIPTIKEMIFDLACETPPNNNLFLDEATIFESDNEDMRPIDFDDDDIISNVTKKKISIKNPLDTTGILEQIKKNIYDALINYWNDPNDLGLMVALLDLRNKSLDFLEDDSEKQLTIQRLYDEFNELEEPMSELSIHPTPPNTESTMRSHKEYLQQRQLKRKKKDKS</sequence>
<evidence type="ECO:0000313" key="1">
    <source>
        <dbReference type="EMBL" id="CAG8549211.1"/>
    </source>
</evidence>
<comment type="caution">
    <text evidence="1">The sequence shown here is derived from an EMBL/GenBank/DDBJ whole genome shotgun (WGS) entry which is preliminary data.</text>
</comment>
<feature type="non-terminal residue" evidence="1">
    <location>
        <position position="640"/>
    </location>
</feature>
<reference evidence="1" key="1">
    <citation type="submission" date="2021-06" db="EMBL/GenBank/DDBJ databases">
        <authorList>
            <person name="Kallberg Y."/>
            <person name="Tangrot J."/>
            <person name="Rosling A."/>
        </authorList>
    </citation>
    <scope>NUCLEOTIDE SEQUENCE</scope>
    <source>
        <strain evidence="1">AU212A</strain>
    </source>
</reference>
<protein>
    <submittedName>
        <fullName evidence="1">747_t:CDS:1</fullName>
    </submittedName>
</protein>
<gene>
    <name evidence="1" type="ORF">SCALOS_LOCUS5116</name>
</gene>